<comment type="caution">
    <text evidence="2">The sequence shown here is derived from an EMBL/GenBank/DDBJ whole genome shotgun (WGS) entry which is preliminary data.</text>
</comment>
<protein>
    <submittedName>
        <fullName evidence="2">Uncharacterized protein</fullName>
    </submittedName>
</protein>
<sequence>MVYRWIMKSVLANEKFLKKVADSFLVKVAAQVTAYFVHRGKEVGRKKIKNMYKSIDQKDPGSSKSKSGKSKVKPAHVLKSFSEAFKEQWKQEELKRQQKKLAKKAKKAKKLQEGNE</sequence>
<feature type="compositionally biased region" description="Basic residues" evidence="1">
    <location>
        <begin position="66"/>
        <end position="75"/>
    </location>
</feature>
<dbReference type="OrthoDB" id="5950777at2759"/>
<evidence type="ECO:0000256" key="1">
    <source>
        <dbReference type="SAM" id="MobiDB-lite"/>
    </source>
</evidence>
<accession>A0A8S3Z8F5</accession>
<evidence type="ECO:0000313" key="3">
    <source>
        <dbReference type="Proteomes" id="UP000678393"/>
    </source>
</evidence>
<keyword evidence="3" id="KW-1185">Reference proteome</keyword>
<evidence type="ECO:0000313" key="2">
    <source>
        <dbReference type="EMBL" id="CAG5124010.1"/>
    </source>
</evidence>
<organism evidence="2 3">
    <name type="scientific">Candidula unifasciata</name>
    <dbReference type="NCBI Taxonomy" id="100452"/>
    <lineage>
        <taxon>Eukaryota</taxon>
        <taxon>Metazoa</taxon>
        <taxon>Spiralia</taxon>
        <taxon>Lophotrochozoa</taxon>
        <taxon>Mollusca</taxon>
        <taxon>Gastropoda</taxon>
        <taxon>Heterobranchia</taxon>
        <taxon>Euthyneura</taxon>
        <taxon>Panpulmonata</taxon>
        <taxon>Eupulmonata</taxon>
        <taxon>Stylommatophora</taxon>
        <taxon>Helicina</taxon>
        <taxon>Helicoidea</taxon>
        <taxon>Geomitridae</taxon>
        <taxon>Candidula</taxon>
    </lineage>
</organism>
<proteinExistence type="predicted"/>
<feature type="region of interest" description="Disordered" evidence="1">
    <location>
        <begin position="49"/>
        <end position="75"/>
    </location>
</feature>
<reference evidence="2" key="1">
    <citation type="submission" date="2021-04" db="EMBL/GenBank/DDBJ databases">
        <authorList>
            <consortium name="Molecular Ecology Group"/>
        </authorList>
    </citation>
    <scope>NUCLEOTIDE SEQUENCE</scope>
</reference>
<feature type="region of interest" description="Disordered" evidence="1">
    <location>
        <begin position="96"/>
        <end position="116"/>
    </location>
</feature>
<feature type="compositionally biased region" description="Basic residues" evidence="1">
    <location>
        <begin position="97"/>
        <end position="109"/>
    </location>
</feature>
<name>A0A8S3Z8F5_9EUPU</name>
<gene>
    <name evidence="2" type="ORF">CUNI_LOCUS9568</name>
</gene>
<dbReference type="EMBL" id="CAJHNH020001673">
    <property type="protein sequence ID" value="CAG5124010.1"/>
    <property type="molecule type" value="Genomic_DNA"/>
</dbReference>
<dbReference type="Proteomes" id="UP000678393">
    <property type="component" value="Unassembled WGS sequence"/>
</dbReference>
<dbReference type="AlphaFoldDB" id="A0A8S3Z8F5"/>